<evidence type="ECO:0000313" key="1">
    <source>
        <dbReference type="EMBL" id="HIT99384.1"/>
    </source>
</evidence>
<comment type="caution">
    <text evidence="1">The sequence shown here is derived from an EMBL/GenBank/DDBJ whole genome shotgun (WGS) entry which is preliminary data.</text>
</comment>
<proteinExistence type="predicted"/>
<sequence length="72" mass="8119">MNFDTQIEKMKDDMIEATRRLIQIRSIQGEPEGEMPYGKGMDDAINYLLSLAAGMGFKTKKIDGYCGYAEYG</sequence>
<dbReference type="Gene3D" id="3.40.630.10">
    <property type="entry name" value="Zn peptidases"/>
    <property type="match status" value="1"/>
</dbReference>
<dbReference type="EMBL" id="DVLX01000042">
    <property type="protein sequence ID" value="HIT99384.1"/>
    <property type="molecule type" value="Genomic_DNA"/>
</dbReference>
<dbReference type="Proteomes" id="UP000824159">
    <property type="component" value="Unassembled WGS sequence"/>
</dbReference>
<reference evidence="1" key="2">
    <citation type="journal article" date="2021" name="PeerJ">
        <title>Extensive microbial diversity within the chicken gut microbiome revealed by metagenomics and culture.</title>
        <authorList>
            <person name="Gilroy R."/>
            <person name="Ravi A."/>
            <person name="Getino M."/>
            <person name="Pursley I."/>
            <person name="Horton D.L."/>
            <person name="Alikhan N.F."/>
            <person name="Baker D."/>
            <person name="Gharbi K."/>
            <person name="Hall N."/>
            <person name="Watson M."/>
            <person name="Adriaenssens E.M."/>
            <person name="Foster-Nyarko E."/>
            <person name="Jarju S."/>
            <person name="Secka A."/>
            <person name="Antonio M."/>
            <person name="Oren A."/>
            <person name="Chaudhuri R.R."/>
            <person name="La Ragione R."/>
            <person name="Hildebrand F."/>
            <person name="Pallen M.J."/>
        </authorList>
    </citation>
    <scope>NUCLEOTIDE SEQUENCE</scope>
    <source>
        <strain evidence="1">CHK176-22527</strain>
    </source>
</reference>
<organism evidence="1 2">
    <name type="scientific">Candidatus Allocopromorpha excrementavium</name>
    <dbReference type="NCBI Taxonomy" id="2840741"/>
    <lineage>
        <taxon>Bacteria</taxon>
        <taxon>Bacillati</taxon>
        <taxon>Bacillota</taxon>
        <taxon>Clostridia</taxon>
        <taxon>Eubacteriales</taxon>
        <taxon>Eubacteriaceae</taxon>
        <taxon>Eubacteriaceae incertae sedis</taxon>
        <taxon>Candidatus Allocopromorpha</taxon>
    </lineage>
</organism>
<dbReference type="AlphaFoldDB" id="A0A9D1HD31"/>
<dbReference type="SUPFAM" id="SSF53187">
    <property type="entry name" value="Zn-dependent exopeptidases"/>
    <property type="match status" value="1"/>
</dbReference>
<reference evidence="1" key="1">
    <citation type="submission" date="2020-10" db="EMBL/GenBank/DDBJ databases">
        <authorList>
            <person name="Gilroy R."/>
        </authorList>
    </citation>
    <scope>NUCLEOTIDE SEQUENCE</scope>
    <source>
        <strain evidence="1">CHK176-22527</strain>
    </source>
</reference>
<feature type="non-terminal residue" evidence="1">
    <location>
        <position position="72"/>
    </location>
</feature>
<accession>A0A9D1HD31</accession>
<evidence type="ECO:0000313" key="2">
    <source>
        <dbReference type="Proteomes" id="UP000824159"/>
    </source>
</evidence>
<protein>
    <submittedName>
        <fullName evidence="1">Dipeptidase PepV</fullName>
    </submittedName>
</protein>
<name>A0A9D1HD31_9FIRM</name>
<gene>
    <name evidence="1" type="ORF">IAD12_03915</name>
</gene>